<evidence type="ECO:0000256" key="3">
    <source>
        <dbReference type="SAM" id="MobiDB-lite"/>
    </source>
</evidence>
<dbReference type="SUPFAM" id="SSF58014">
    <property type="entry name" value="Coiled-coil domain of nucleotide exchange factor GrpE"/>
    <property type="match status" value="1"/>
</dbReference>
<keyword evidence="6" id="KW-1185">Reference proteome</keyword>
<accession>A0AB34IXJ7</accession>
<dbReference type="PANTHER" id="PTHR21237">
    <property type="entry name" value="GRPE PROTEIN"/>
    <property type="match status" value="1"/>
</dbReference>
<dbReference type="InterPro" id="IPR000740">
    <property type="entry name" value="GrpE"/>
</dbReference>
<dbReference type="PROSITE" id="PS01071">
    <property type="entry name" value="GRPE"/>
    <property type="match status" value="1"/>
</dbReference>
<dbReference type="GO" id="GO:0000774">
    <property type="term" value="F:adenyl-nucleotide exchange factor activity"/>
    <property type="evidence" value="ECO:0007669"/>
    <property type="project" value="InterPro"/>
</dbReference>
<dbReference type="Proteomes" id="UP001515480">
    <property type="component" value="Unassembled WGS sequence"/>
</dbReference>
<gene>
    <name evidence="5" type="ORF">AB1Y20_007655</name>
</gene>
<dbReference type="HAMAP" id="MF_01151">
    <property type="entry name" value="GrpE"/>
    <property type="match status" value="1"/>
</dbReference>
<keyword evidence="4" id="KW-0812">Transmembrane</keyword>
<feature type="region of interest" description="Disordered" evidence="3">
    <location>
        <begin position="1"/>
        <end position="24"/>
    </location>
</feature>
<dbReference type="Pfam" id="PF01025">
    <property type="entry name" value="GrpE"/>
    <property type="match status" value="1"/>
</dbReference>
<dbReference type="SUPFAM" id="SSF51064">
    <property type="entry name" value="Head domain of nucleotide exchange factor GrpE"/>
    <property type="match status" value="1"/>
</dbReference>
<dbReference type="EMBL" id="JBGBPQ010000017">
    <property type="protein sequence ID" value="KAL1508059.1"/>
    <property type="molecule type" value="Genomic_DNA"/>
</dbReference>
<dbReference type="GO" id="GO:0006457">
    <property type="term" value="P:protein folding"/>
    <property type="evidence" value="ECO:0007669"/>
    <property type="project" value="InterPro"/>
</dbReference>
<evidence type="ECO:0000313" key="6">
    <source>
        <dbReference type="Proteomes" id="UP001515480"/>
    </source>
</evidence>
<dbReference type="InterPro" id="IPR009012">
    <property type="entry name" value="GrpE_head"/>
</dbReference>
<dbReference type="AlphaFoldDB" id="A0AB34IXJ7"/>
<feature type="transmembrane region" description="Helical" evidence="4">
    <location>
        <begin position="71"/>
        <end position="95"/>
    </location>
</feature>
<feature type="compositionally biased region" description="Basic and acidic residues" evidence="3">
    <location>
        <begin position="1"/>
        <end position="10"/>
    </location>
</feature>
<evidence type="ECO:0000256" key="4">
    <source>
        <dbReference type="SAM" id="Phobius"/>
    </source>
</evidence>
<keyword evidence="2" id="KW-0143">Chaperone</keyword>
<dbReference type="Gene3D" id="2.30.22.10">
    <property type="entry name" value="Head domain of nucleotide exchange factor GrpE"/>
    <property type="match status" value="1"/>
</dbReference>
<name>A0AB34IXJ7_PRYPA</name>
<dbReference type="GO" id="GO:0042803">
    <property type="term" value="F:protein homodimerization activity"/>
    <property type="evidence" value="ECO:0007669"/>
    <property type="project" value="InterPro"/>
</dbReference>
<reference evidence="5 6" key="1">
    <citation type="journal article" date="2024" name="Science">
        <title>Giant polyketide synthase enzymes in the biosynthesis of giant marine polyether toxins.</title>
        <authorList>
            <person name="Fallon T.R."/>
            <person name="Shende V.V."/>
            <person name="Wierzbicki I.H."/>
            <person name="Pendleton A.L."/>
            <person name="Watervoot N.F."/>
            <person name="Auber R.P."/>
            <person name="Gonzalez D.J."/>
            <person name="Wisecaver J.H."/>
            <person name="Moore B.S."/>
        </authorList>
    </citation>
    <scope>NUCLEOTIDE SEQUENCE [LARGE SCALE GENOMIC DNA]</scope>
    <source>
        <strain evidence="5 6">12B1</strain>
    </source>
</reference>
<comment type="similarity">
    <text evidence="1">Belongs to the GrpE family.</text>
</comment>
<organism evidence="5 6">
    <name type="scientific">Prymnesium parvum</name>
    <name type="common">Toxic golden alga</name>
    <dbReference type="NCBI Taxonomy" id="97485"/>
    <lineage>
        <taxon>Eukaryota</taxon>
        <taxon>Haptista</taxon>
        <taxon>Haptophyta</taxon>
        <taxon>Prymnesiophyceae</taxon>
        <taxon>Prymnesiales</taxon>
        <taxon>Prymnesiaceae</taxon>
        <taxon>Prymnesium</taxon>
    </lineage>
</organism>
<proteinExistence type="inferred from homology"/>
<dbReference type="GO" id="GO:0051087">
    <property type="term" value="F:protein-folding chaperone binding"/>
    <property type="evidence" value="ECO:0007669"/>
    <property type="project" value="InterPro"/>
</dbReference>
<evidence type="ECO:0008006" key="7">
    <source>
        <dbReference type="Google" id="ProtNLM"/>
    </source>
</evidence>
<dbReference type="GO" id="GO:0051082">
    <property type="term" value="F:unfolded protein binding"/>
    <property type="evidence" value="ECO:0007669"/>
    <property type="project" value="TreeGrafter"/>
</dbReference>
<sequence length="236" mass="24547">MGGSASREEPPPAPAPPSRTMTNTAHEVISERLRHDLRRARADAALYKRHAEEGQADVERALDALEAHRSAAAAAAAAAAALGALAGGALGFLLARRHAAAAHARLAAEAAAIRARGEAALLRAERFGGARLATALLPAVDAVDGLCAAAGGDDEGTRLTRNLLLEALRAHGVERIDAQPGEPFDVDRMEAMLTVPVEGAEGKVEAVLRPGYILHGERILRAAEVGVGVRQAEKEE</sequence>
<keyword evidence="4" id="KW-0472">Membrane</keyword>
<evidence type="ECO:0000256" key="1">
    <source>
        <dbReference type="ARBA" id="ARBA00009054"/>
    </source>
</evidence>
<comment type="caution">
    <text evidence="5">The sequence shown here is derived from an EMBL/GenBank/DDBJ whole genome shotgun (WGS) entry which is preliminary data.</text>
</comment>
<evidence type="ECO:0000313" key="5">
    <source>
        <dbReference type="EMBL" id="KAL1508059.1"/>
    </source>
</evidence>
<protein>
    <recommendedName>
        <fullName evidence="7">GrpE protein homolog</fullName>
    </recommendedName>
</protein>
<evidence type="ECO:0000256" key="2">
    <source>
        <dbReference type="ARBA" id="ARBA00023186"/>
    </source>
</evidence>
<keyword evidence="4" id="KW-1133">Transmembrane helix</keyword>
<dbReference type="InterPro" id="IPR013805">
    <property type="entry name" value="GrpE_CC"/>
</dbReference>
<dbReference type="PANTHER" id="PTHR21237:SF23">
    <property type="entry name" value="GRPE PROTEIN HOMOLOG, MITOCHONDRIAL"/>
    <property type="match status" value="1"/>
</dbReference>